<dbReference type="eggNOG" id="ENOG5033H73">
    <property type="taxonomic scope" value="Bacteria"/>
</dbReference>
<accession>Q0KC56</accession>
<feature type="transmembrane region" description="Helical" evidence="2">
    <location>
        <begin position="12"/>
        <end position="31"/>
    </location>
</feature>
<proteinExistence type="predicted"/>
<dbReference type="EMBL" id="AM260479">
    <property type="protein sequence ID" value="CAJ92415.1"/>
    <property type="molecule type" value="Genomic_DNA"/>
</dbReference>
<keyword evidence="2" id="KW-1133">Transmembrane helix</keyword>
<gene>
    <name evidence="3" type="ordered locus">H16_A1275</name>
</gene>
<name>Q0KC56_CUPNH</name>
<dbReference type="AlphaFoldDB" id="Q0KC56"/>
<keyword evidence="2" id="KW-0812">Transmembrane</keyword>
<reference evidence="3 4" key="1">
    <citation type="journal article" date="2006" name="Nat. Biotechnol.">
        <title>Genome sequence of the bioplastic-producing 'Knallgas' bacterium Ralstonia eutropha H16.</title>
        <authorList>
            <person name="Pohlmann A."/>
            <person name="Fricke W.F."/>
            <person name="Reinecke F."/>
            <person name="Kusian B."/>
            <person name="Liesegang H."/>
            <person name="Cramm R."/>
            <person name="Eitinger T."/>
            <person name="Ewering C."/>
            <person name="Potter M."/>
            <person name="Schwartz E."/>
            <person name="Strittmatter A."/>
            <person name="Voss I."/>
            <person name="Gottschalk G."/>
            <person name="Steinbuechel A."/>
            <person name="Friedrich B."/>
            <person name="Bowien B."/>
        </authorList>
    </citation>
    <scope>NUCLEOTIDE SEQUENCE [LARGE SCALE GENOMIC DNA]</scope>
    <source>
        <strain evidence="4">ATCC 17699 / DSM 428 / KCTC 22496 / NCIMB 10442 / H16 / Stanier 337</strain>
    </source>
</reference>
<dbReference type="HOGENOM" id="CLU_1674989_0_0_4"/>
<feature type="compositionally biased region" description="Pro residues" evidence="1">
    <location>
        <begin position="142"/>
        <end position="157"/>
    </location>
</feature>
<dbReference type="Proteomes" id="UP000008210">
    <property type="component" value="Chromosome 1"/>
</dbReference>
<evidence type="ECO:0000313" key="4">
    <source>
        <dbReference type="Proteomes" id="UP000008210"/>
    </source>
</evidence>
<keyword evidence="4" id="KW-1185">Reference proteome</keyword>
<evidence type="ECO:0000256" key="2">
    <source>
        <dbReference type="SAM" id="Phobius"/>
    </source>
</evidence>
<keyword evidence="2" id="KW-0472">Membrane</keyword>
<evidence type="ECO:0000313" key="3">
    <source>
        <dbReference type="EMBL" id="CAJ92415.1"/>
    </source>
</evidence>
<organism evidence="3 4">
    <name type="scientific">Cupriavidus necator (strain ATCC 17699 / DSM 428 / KCTC 22496 / NCIMB 10442 / H16 / Stanier 337)</name>
    <name type="common">Ralstonia eutropha</name>
    <dbReference type="NCBI Taxonomy" id="381666"/>
    <lineage>
        <taxon>Bacteria</taxon>
        <taxon>Pseudomonadati</taxon>
        <taxon>Pseudomonadota</taxon>
        <taxon>Betaproteobacteria</taxon>
        <taxon>Burkholderiales</taxon>
        <taxon>Burkholderiaceae</taxon>
        <taxon>Cupriavidus</taxon>
    </lineage>
</organism>
<evidence type="ECO:0000256" key="1">
    <source>
        <dbReference type="SAM" id="MobiDB-lite"/>
    </source>
</evidence>
<protein>
    <submittedName>
        <fullName evidence="3">Uncharacterized protein</fullName>
    </submittedName>
</protein>
<dbReference type="KEGG" id="reh:H16_A1275"/>
<feature type="region of interest" description="Disordered" evidence="1">
    <location>
        <begin position="130"/>
        <end position="157"/>
    </location>
</feature>
<sequence length="157" mass="16331">MGTESTANPCARMVPASAACWLYCSGFAGVLPGGQRRRYRMRTWLTLCAVAALGLVDMVPAAAAGPAPCVEVEVNGERAPSFPCLTQKLQPANAGRPARPDSGLAAEAIAQRPSNQLGLYNEAATSHRMGNTFGTSVYPQRPASPAPGAPVIPRAQP</sequence>